<evidence type="ECO:0000313" key="2">
    <source>
        <dbReference type="Proteomes" id="UP001596023"/>
    </source>
</evidence>
<name>A0ABV9KXA2_9BACT</name>
<keyword evidence="2" id="KW-1185">Reference proteome</keyword>
<sequence>MRKRIFFMLILAIAGIAITSAQVRISGKAAPNSSAVLDLNPDDKISEGNATLGLALPRVKLKGSANASPLQSHVKGIIVYNVATTGDVVPGLYQNDGTKWLRQPDAVFMDESLKSLARLLAEKDSIVGNEVLNATSGGGLIRAGAGTNASPYTLGIAPGGVTNDKIADGAITINKLSNKTIIHLGDSIASNIYSTILGDTIINYITQNIDNSVLMDSVVNAISNNNSYIKQLIDNIAVNEYNTVLGDSIINYITKNIGLTNLGDSISYYITNNFSTQLGDTVMQHITNGLDGSALMDSISYHVSNNNAYLKELINNIARNVYNTTLGDTLVNHIAHNITNTVLGDSILQYITNDIRNTILGDSIISLVHENERDGVIGNEVTNATTNGGLTRSGSGTAASPYTLGIADSGITSSRLADKSVTVGKVNATGTASATTFLRGDGSWSAPVGDGQGVTSVNGANGITVTNGTTTPTVSLPAGTTTGNVLKWNGTAWASSTDAGITSESDGVIGNEVTNATANGGLTRSGSGTAAAPYTLGITDGAITTARLADNAVTTAKITDKSVTIGKVNATGTASATTYLRGDGSWSAPAGDGQGVTSVSGSNGITVTNGTTTPTVSLPAGTTTGNVLKWNGTAWASSADAGITSESDGIIGNEVINATTNGGLTRAGSGTTTSPYTLGITDGAITTARLADNAVTTAKITDKSVTIGKVNATGTASATTYLRGDGTWSAPAGDGQGVTSVSGANGITVTNGTTTPTVSLPAGTTTGNVLKWDGTAWASSADAGLTSESDGIIGNEVTNATTNGGLTRSGSGTAAAPYTLGITDGAITTARLADNAVTTAKITDKSVTIGKVNATGTASATTYLRGDGSWSAPVGDGQGVTSVSGSNGITVTNGTTTPTVSLPAGTTSGNVLKWNGTAWASSADAGITSESDGVIGNEVTNATTSGGLTRAGSGTAAAPYTLGISDGAITTARLADNAVTTAKITDKSVTIGKVNATGTASSTTFLRGDGAWSAPAGDGQGVTSVSGANGITVTNGTTTPTVSLPTGTTTGNVLKWNGTAWASSADAGLTSESDGIIGNEVTNATTSGGLVRAGSGTATSPYTLGISDGAITTARLADNAVTTAKITDKSVTIGKVNATGTASSTTFLRGDGAWSAPAGDGQGVTSVSGANGITVTNGTTTPTVSLPTGTTTGNVLKWNGTAWASAADAGITSESDGIVGNEVTNATTSGGLTRAGSGTAAAPYTLGISDGAITTVRIADNAVTSAKISDGTIADADISATANITGTKLADKSVAVAKVNATGTASATTYLRGDGTWSAGDGQGVTSVTGANGITVTNGTTTPTISLPAGTASGNVLKWNGTTWASSAETGITTEADGIIGNEVVNATTDGGLVRAGAGTATDPYTLGIADNAITSARIANGTIKAEDLNGMGASNRQVLAYNGSAWAPSTNYASPTTITSGSTATGSITSGGYSDIYTWSDLVPGLYNLRVRTNGNGTARFKLASDVAFGTSVLFEINGDSADHTAEIMFNFVYTGTLRLKADCTGNCPTRLFNLYLARF</sequence>
<protein>
    <submittedName>
        <fullName evidence="1">Beta strand repeat-containing protein</fullName>
    </submittedName>
</protein>
<reference evidence="2" key="1">
    <citation type="journal article" date="2019" name="Int. J. Syst. Evol. Microbiol.">
        <title>The Global Catalogue of Microorganisms (GCM) 10K type strain sequencing project: providing services to taxonomists for standard genome sequencing and annotation.</title>
        <authorList>
            <consortium name="The Broad Institute Genomics Platform"/>
            <consortium name="The Broad Institute Genome Sequencing Center for Infectious Disease"/>
            <person name="Wu L."/>
            <person name="Ma J."/>
        </authorList>
    </citation>
    <scope>NUCLEOTIDE SEQUENCE [LARGE SCALE GENOMIC DNA]</scope>
    <source>
        <strain evidence="2">CCUG 66188</strain>
    </source>
</reference>
<proteinExistence type="predicted"/>
<dbReference type="EMBL" id="JBHSGN010000078">
    <property type="protein sequence ID" value="MFC4674705.1"/>
    <property type="molecule type" value="Genomic_DNA"/>
</dbReference>
<gene>
    <name evidence="1" type="ORF">ACFO6W_13460</name>
</gene>
<evidence type="ECO:0000313" key="1">
    <source>
        <dbReference type="EMBL" id="MFC4674705.1"/>
    </source>
</evidence>
<accession>A0ABV9KXA2</accession>
<comment type="caution">
    <text evidence="1">The sequence shown here is derived from an EMBL/GenBank/DDBJ whole genome shotgun (WGS) entry which is preliminary data.</text>
</comment>
<dbReference type="Proteomes" id="UP001596023">
    <property type="component" value="Unassembled WGS sequence"/>
</dbReference>
<organism evidence="1 2">
    <name type="scientific">Dysgonomonas termitidis</name>
    <dbReference type="NCBI Taxonomy" id="1516126"/>
    <lineage>
        <taxon>Bacteria</taxon>
        <taxon>Pseudomonadati</taxon>
        <taxon>Bacteroidota</taxon>
        <taxon>Bacteroidia</taxon>
        <taxon>Bacteroidales</taxon>
        <taxon>Dysgonomonadaceae</taxon>
        <taxon>Dysgonomonas</taxon>
    </lineage>
</organism>
<dbReference type="RefSeq" id="WP_379997256.1">
    <property type="nucleotide sequence ID" value="NZ_JBHSGN010000078.1"/>
</dbReference>